<evidence type="ECO:0000259" key="1">
    <source>
        <dbReference type="PROSITE" id="PS50994"/>
    </source>
</evidence>
<keyword evidence="3" id="KW-1185">Reference proteome</keyword>
<dbReference type="PROSITE" id="PS50994">
    <property type="entry name" value="INTEGRASE"/>
    <property type="match status" value="1"/>
</dbReference>
<dbReference type="Gene3D" id="3.30.420.10">
    <property type="entry name" value="Ribonuclease H-like superfamily/Ribonuclease H"/>
    <property type="match status" value="1"/>
</dbReference>
<dbReference type="InterPro" id="IPR001584">
    <property type="entry name" value="Integrase_cat-core"/>
</dbReference>
<dbReference type="AlphaFoldDB" id="A0A4U0PZX3"/>
<protein>
    <submittedName>
        <fullName evidence="2">Transposase family protein</fullName>
    </submittedName>
</protein>
<feature type="domain" description="Integrase catalytic" evidence="1">
    <location>
        <begin position="245"/>
        <end position="434"/>
    </location>
</feature>
<dbReference type="InterPro" id="IPR012337">
    <property type="entry name" value="RNaseH-like_sf"/>
</dbReference>
<dbReference type="OrthoDB" id="5439087at2"/>
<dbReference type="Proteomes" id="UP000310016">
    <property type="component" value="Unassembled WGS sequence"/>
</dbReference>
<dbReference type="GO" id="GO:0003676">
    <property type="term" value="F:nucleic acid binding"/>
    <property type="evidence" value="ECO:0007669"/>
    <property type="project" value="InterPro"/>
</dbReference>
<organism evidence="2 3">
    <name type="scientific">Chitiniphilus eburneus</name>
    <dbReference type="NCBI Taxonomy" id="2571148"/>
    <lineage>
        <taxon>Bacteria</taxon>
        <taxon>Pseudomonadati</taxon>
        <taxon>Pseudomonadota</taxon>
        <taxon>Betaproteobacteria</taxon>
        <taxon>Neisseriales</taxon>
        <taxon>Chitinibacteraceae</taxon>
        <taxon>Chitiniphilus</taxon>
    </lineage>
</organism>
<dbReference type="InterPro" id="IPR015378">
    <property type="entry name" value="Transposase-like_Mu_C"/>
</dbReference>
<dbReference type="Pfam" id="PF09299">
    <property type="entry name" value="Mu-transpos_C"/>
    <property type="match status" value="1"/>
</dbReference>
<name>A0A4U0PZX3_9NEIS</name>
<reference evidence="2 3" key="1">
    <citation type="submission" date="2019-04" db="EMBL/GenBank/DDBJ databases">
        <title>Chitiniphilus eburnea sp. nov., a novel chitinolytic bacterium isolated from aquaculture sludge.</title>
        <authorList>
            <person name="Sheng M."/>
        </authorList>
    </citation>
    <scope>NUCLEOTIDE SEQUENCE [LARGE SCALE GENOMIC DNA]</scope>
    <source>
        <strain evidence="2 3">HX-2-15</strain>
    </source>
</reference>
<dbReference type="InterPro" id="IPR036397">
    <property type="entry name" value="RNaseH_sf"/>
</dbReference>
<dbReference type="EMBL" id="SUMF01000006">
    <property type="protein sequence ID" value="TJZ74231.1"/>
    <property type="molecule type" value="Genomic_DNA"/>
</dbReference>
<accession>A0A4U0PZX3</accession>
<gene>
    <name evidence="2" type="ORF">FAZ21_08060</name>
</gene>
<dbReference type="GO" id="GO:0015074">
    <property type="term" value="P:DNA integration"/>
    <property type="evidence" value="ECO:0007669"/>
    <property type="project" value="InterPro"/>
</dbReference>
<dbReference type="SUPFAM" id="SSF53098">
    <property type="entry name" value="Ribonuclease H-like"/>
    <property type="match status" value="1"/>
</dbReference>
<sequence length="641" mass="70809">MTATVIDPQVGLRFELHGAEFEVVFVARGMVRYAATAGGRQHKMPLADFAELVRTHKIAVKSESARRTVHEHNAPALVRKHRYVEAVLRQLPHPTARKALNAVIQQVAAELNDPAPPTDRAVIYWLRAFELRGEQGLLRKRGSGNYALQFDPEVELLINEAIQQIYLKPERSSAVDIRSYVVGKLAESGLCSAFHNDIRVPTLRSIQRRLKQLDPYVVARAQRGELAANRIARAAGRTRRAGALLSVVEMDTHFLDIQVVDPDTGEVLGRPYLTCLFDVCTRAVVGMHISLYPPSAATALAALCDMLTRPNRGLPGGVAILIIPDNGIEFKNSAFIRVCEALAIIISPAQIRDPNGKAHIERFFYILTRGLVQKLAGTTFSNPVARGDYDSAKHACLTLNQVADLIEQWVNEVYHQTVHSRTGRAPILAWEELAKEIAPLSLSAEDVDALARRPVMRTIQHGRVQVDGIEYFSHALATLQAQGIDRVTVLVNDLNLHTVLIQHPTEKDTFILAESTDPEYTVGLDCYMHAESMRIKKSFSQADLKKLGLNANALARARLLEDIRSASQIGKKRLRKLTNGQGREANALQQQTHMAEAKPSRPAMAAPSPVIATPALPSPETAHLVVADTTDVPYTAFELEW</sequence>
<evidence type="ECO:0000313" key="2">
    <source>
        <dbReference type="EMBL" id="TJZ74231.1"/>
    </source>
</evidence>
<evidence type="ECO:0000313" key="3">
    <source>
        <dbReference type="Proteomes" id="UP000310016"/>
    </source>
</evidence>
<proteinExistence type="predicted"/>
<comment type="caution">
    <text evidence="2">The sequence shown here is derived from an EMBL/GenBank/DDBJ whole genome shotgun (WGS) entry which is preliminary data.</text>
</comment>
<dbReference type="RefSeq" id="WP_136772755.1">
    <property type="nucleotide sequence ID" value="NZ_SUMF01000006.1"/>
</dbReference>